<proteinExistence type="predicted"/>
<dbReference type="SUPFAM" id="SSF52540">
    <property type="entry name" value="P-loop containing nucleoside triphosphate hydrolases"/>
    <property type="match status" value="1"/>
</dbReference>
<evidence type="ECO:0000313" key="2">
    <source>
        <dbReference type="EMBL" id="CBX29337.1"/>
    </source>
</evidence>
<dbReference type="AlphaFoldDB" id="E1YFJ3"/>
<gene>
    <name evidence="2" type="ORF">N47_J03180</name>
</gene>
<dbReference type="SMART" id="SM00382">
    <property type="entry name" value="AAA"/>
    <property type="match status" value="1"/>
</dbReference>
<evidence type="ECO:0000259" key="1">
    <source>
        <dbReference type="SMART" id="SM00382"/>
    </source>
</evidence>
<reference evidence="2" key="1">
    <citation type="journal article" date="2011" name="Environ. Microbiol.">
        <title>Genomic insights into the metabolic potential of the polycyclic aromatic hydrocarbon degrading sulfate-reducing Deltaproteobacterium N47.</title>
        <authorList>
            <person name="Bergmann F."/>
            <person name="Selesi D."/>
            <person name="Weinmaier T."/>
            <person name="Tischler P."/>
            <person name="Rattei T."/>
            <person name="Meckenstock R.U."/>
        </authorList>
    </citation>
    <scope>NUCLEOTIDE SEQUENCE</scope>
</reference>
<dbReference type="InterPro" id="IPR052026">
    <property type="entry name" value="ExeA_AAA_ATPase_DNA-bind"/>
</dbReference>
<dbReference type="InterPro" id="IPR027417">
    <property type="entry name" value="P-loop_NTPase"/>
</dbReference>
<sequence>MYLDFHKFREKPFNLTPDPRFVFLSKNHKEAFAHLIYGIRNRAGFIALTGEVGSGKTTILRTLFSQLDTDHYRTALIFNPCISSGELLKNINREFGITDKNSNDTSPLDPLNRFLLHQNAKGRTVVLAIDEAQYLEIQVLEQIRLISNLETDREKLIQIILTGQPELIQILDKKELRQLDQRITVRYHLQPMDFKDTVGYVNHRLKVAGGNGRETFSKKALKLIYTYSKGLPRLVNAACDRMLLTGYARDTTKINSRIASAGVKDIKKIWRLTA</sequence>
<dbReference type="InterPro" id="IPR003593">
    <property type="entry name" value="AAA+_ATPase"/>
</dbReference>
<dbReference type="GO" id="GO:0016887">
    <property type="term" value="F:ATP hydrolysis activity"/>
    <property type="evidence" value="ECO:0007669"/>
    <property type="project" value="InterPro"/>
</dbReference>
<accession>E1YFJ3</accession>
<feature type="domain" description="AAA+ ATPase" evidence="1">
    <location>
        <begin position="42"/>
        <end position="188"/>
    </location>
</feature>
<dbReference type="Pfam" id="PF13401">
    <property type="entry name" value="AAA_22"/>
    <property type="match status" value="1"/>
</dbReference>
<organism evidence="2">
    <name type="scientific">uncultured Desulfobacterium sp</name>
    <dbReference type="NCBI Taxonomy" id="201089"/>
    <lineage>
        <taxon>Bacteria</taxon>
        <taxon>Pseudomonadati</taxon>
        <taxon>Thermodesulfobacteriota</taxon>
        <taxon>Desulfobacteria</taxon>
        <taxon>Desulfobacterales</taxon>
        <taxon>Desulfobacteriaceae</taxon>
        <taxon>Desulfobacterium</taxon>
        <taxon>environmental samples</taxon>
    </lineage>
</organism>
<dbReference type="PANTHER" id="PTHR35894:SF1">
    <property type="entry name" value="PHOSPHORIBULOKINASE _ URIDINE KINASE FAMILY"/>
    <property type="match status" value="1"/>
</dbReference>
<protein>
    <recommendedName>
        <fullName evidence="1">AAA+ ATPase domain-containing protein</fullName>
    </recommendedName>
</protein>
<dbReference type="InterPro" id="IPR049945">
    <property type="entry name" value="AAA_22"/>
</dbReference>
<dbReference type="Gene3D" id="3.40.50.300">
    <property type="entry name" value="P-loop containing nucleotide triphosphate hydrolases"/>
    <property type="match status" value="1"/>
</dbReference>
<name>E1YFJ3_9BACT</name>
<dbReference type="EMBL" id="FR695872">
    <property type="protein sequence ID" value="CBX29337.1"/>
    <property type="molecule type" value="Genomic_DNA"/>
</dbReference>
<dbReference type="PANTHER" id="PTHR35894">
    <property type="entry name" value="GENERAL SECRETION PATHWAY PROTEIN A-RELATED"/>
    <property type="match status" value="1"/>
</dbReference>